<dbReference type="SUPFAM" id="SSF48371">
    <property type="entry name" value="ARM repeat"/>
    <property type="match status" value="1"/>
</dbReference>
<dbReference type="FunFam" id="1.25.40.180:FF:000022">
    <property type="entry name" value="Translation initiation factor eIF-2B epsilon subunit"/>
    <property type="match status" value="1"/>
</dbReference>
<evidence type="ECO:0000256" key="1">
    <source>
        <dbReference type="ARBA" id="ARBA00004514"/>
    </source>
</evidence>
<comment type="subcellular location">
    <subcellularLocation>
        <location evidence="1">Cytoplasm</location>
        <location evidence="1">Cytosol</location>
    </subcellularLocation>
</comment>
<feature type="domain" description="W2" evidence="7">
    <location>
        <begin position="504"/>
        <end position="676"/>
    </location>
</feature>
<evidence type="ECO:0000313" key="9">
    <source>
        <dbReference type="Proteomes" id="UP000426265"/>
    </source>
</evidence>
<dbReference type="FunFam" id="3.90.550.10:FF:000106">
    <property type="entry name" value="Translation initiation factor eIF-2B subunit epsilon"/>
    <property type="match status" value="1"/>
</dbReference>
<dbReference type="GO" id="GO:0005829">
    <property type="term" value="C:cytosol"/>
    <property type="evidence" value="ECO:0007669"/>
    <property type="project" value="UniProtKB-SubCell"/>
</dbReference>
<dbReference type="CDD" id="cd11558">
    <property type="entry name" value="W2_eIF2B_epsilon"/>
    <property type="match status" value="1"/>
</dbReference>
<dbReference type="Gene3D" id="3.90.550.10">
    <property type="entry name" value="Spore Coat Polysaccharide Biosynthesis Protein SpsA, Chain A"/>
    <property type="match status" value="1"/>
</dbReference>
<dbReference type="PANTHER" id="PTHR45887:SF1">
    <property type="entry name" value="TRANSLATION INITIATION FACTOR EIF-2B SUBUNIT EPSILON"/>
    <property type="match status" value="1"/>
</dbReference>
<name>A0A654F4I2_ARATH</name>
<evidence type="ECO:0000256" key="5">
    <source>
        <dbReference type="ARBA" id="ARBA00044345"/>
    </source>
</evidence>
<evidence type="ECO:0000256" key="4">
    <source>
        <dbReference type="ARBA" id="ARBA00044144"/>
    </source>
</evidence>
<evidence type="ECO:0000256" key="3">
    <source>
        <dbReference type="ARBA" id="ARBA00022490"/>
    </source>
</evidence>
<evidence type="ECO:0000313" key="8">
    <source>
        <dbReference type="EMBL" id="VYS56040.1"/>
    </source>
</evidence>
<dbReference type="PROSITE" id="PS51363">
    <property type="entry name" value="W2"/>
    <property type="match status" value="1"/>
</dbReference>
<comment type="subunit">
    <text evidence="6">Component of the translation initiation factor 2B (eIF2B) complex which is a heterodecamer of two sets of five different subunits: alpha, beta, gamma, delta and epsilon. Subunits alpha, beta and delta comprise a regulatory subcomplex and subunits epsilon and gamma comprise a catalytic subcomplex. Within the complex, the hexameric regulatory complex resides at the center, with the two heterodimeric catalytic subcomplexes bound on opposite sides.</text>
</comment>
<dbReference type="InterPro" id="IPR005835">
    <property type="entry name" value="NTP_transferase_dom"/>
</dbReference>
<evidence type="ECO:0000256" key="6">
    <source>
        <dbReference type="ARBA" id="ARBA00046432"/>
    </source>
</evidence>
<dbReference type="InterPro" id="IPR035543">
    <property type="entry name" value="eIF-2B_epsilon_N"/>
</dbReference>
<dbReference type="InterPro" id="IPR056764">
    <property type="entry name" value="LbH_EIF2B3/5"/>
</dbReference>
<accession>A0A654F4I2</accession>
<dbReference type="GO" id="GO:0031369">
    <property type="term" value="F:translation initiation factor binding"/>
    <property type="evidence" value="ECO:0007669"/>
    <property type="project" value="InterPro"/>
</dbReference>
<dbReference type="InterPro" id="IPR016024">
    <property type="entry name" value="ARM-type_fold"/>
</dbReference>
<proteinExistence type="inferred from homology"/>
<dbReference type="ExpressionAtlas" id="A0A654F4I2">
    <property type="expression patterns" value="baseline and differential"/>
</dbReference>
<dbReference type="PANTHER" id="PTHR45887">
    <property type="entry name" value="TRANSLATION INITIATION FACTOR EIF-2B SUBUNIT EPSILON"/>
    <property type="match status" value="1"/>
</dbReference>
<reference evidence="8 9" key="1">
    <citation type="submission" date="2019-11" db="EMBL/GenBank/DDBJ databases">
        <authorList>
            <person name="Jiao W.-B."/>
            <person name="Schneeberger K."/>
        </authorList>
    </citation>
    <scope>NUCLEOTIDE SEQUENCE [LARGE SCALE GENOMIC DNA]</scope>
    <source>
        <strain evidence="9">cv. An-1</strain>
    </source>
</reference>
<sequence length="676" mass="76334">MASRKKRAAKISEDSEEEQSRRQRLQAILLADSFATKLLPLTLERPNVLLPLVNVPMINYTLAWLESAGIEEVFVFCSMQVIDYLNNSDWYSHKDFTVKTIESPQNSTSAGDALRYIYEQQIETSQIQGDFVLVNGCIVSNMPLTQLIQEHRDRKKKDEKAIMTMVIRQSLITDHQLFIAVNPLTKQLLYYDEDNICFDKSLLDRNPSVLLCSDMQDCYIDICSLEVLSLFVDNFDYQHMRCDFVEGVLADDIIGYKIFTHEISSCYASRIENFRSYDMVSKDIIQRRTFPYVPDMKFSGNRTLKLERQGIYKASDATQLPSAHVGASYVIGHATNIGSGTKILNSVIGNGCSIGSNVVIQGSYIWNNVTVEDGCEIRNAIVCDEVKVCAGAIVKPGVVLSFKVVVGRDFVVPAYSQVSLLRQPMEEDSDEENLLSGVDLQMESKLGLDGAGYIWRQACEDEWKHSVPPIPKDKLAEIIKAIDDDDTDDESVVTTSGDANTSINNDLFDFEREVDGTFLRAVEENIVADLAVLEINSLRLSYNMESAHCAGAIFYSMMKLAVSTPHSSINDLYRNASSIITRWKGLLGFYVKKSDEQIEVISRLEEMCEESAHELGTLFAHILRYMYEEENDLLQEVAILRWSDEKAGADESDKVYLKQCEPFITWLKETSDDEDG</sequence>
<dbReference type="Proteomes" id="UP000426265">
    <property type="component" value="Unassembled WGS sequence"/>
</dbReference>
<dbReference type="Gene3D" id="1.25.40.180">
    <property type="match status" value="1"/>
</dbReference>
<dbReference type="InterPro" id="IPR003307">
    <property type="entry name" value="W2_domain"/>
</dbReference>
<dbReference type="InterPro" id="IPR044123">
    <property type="entry name" value="W2_eIF2B_epsilon"/>
</dbReference>
<dbReference type="SMART" id="SM00515">
    <property type="entry name" value="eIF5C"/>
    <property type="match status" value="1"/>
</dbReference>
<dbReference type="CDD" id="cd04197">
    <property type="entry name" value="eIF-2B_epsilon_N"/>
    <property type="match status" value="1"/>
</dbReference>
<gene>
    <name evidence="8" type="ORF">AN1_LOCUS11494</name>
</gene>
<dbReference type="EMBL" id="CACRSJ010000106">
    <property type="protein sequence ID" value="VYS56040.1"/>
    <property type="molecule type" value="Genomic_DNA"/>
</dbReference>
<dbReference type="AlphaFoldDB" id="A0A654F4I2"/>
<dbReference type="SUPFAM" id="SSF53448">
    <property type="entry name" value="Nucleotide-diphospho-sugar transferases"/>
    <property type="match status" value="1"/>
</dbReference>
<dbReference type="Pfam" id="PF25084">
    <property type="entry name" value="LbH_EIF2B"/>
    <property type="match status" value="1"/>
</dbReference>
<dbReference type="CDD" id="cd05787">
    <property type="entry name" value="LbH_eIF2B_epsilon"/>
    <property type="match status" value="1"/>
</dbReference>
<dbReference type="Gene3D" id="2.160.10.10">
    <property type="entry name" value="Hexapeptide repeat proteins"/>
    <property type="match status" value="1"/>
</dbReference>
<evidence type="ECO:0000256" key="2">
    <source>
        <dbReference type="ARBA" id="ARBA00007878"/>
    </source>
</evidence>
<protein>
    <recommendedName>
        <fullName evidence="4">Translation initiation factor eIF2B subunit epsilon</fullName>
    </recommendedName>
    <alternativeName>
        <fullName evidence="5">eIF2B GDP-GTP exchange factor subunit epsilon</fullName>
    </alternativeName>
</protein>
<dbReference type="InterPro" id="IPR051956">
    <property type="entry name" value="eIF2B_epsilon"/>
</dbReference>
<comment type="similarity">
    <text evidence="2">Belongs to the eIF-2B gamma/epsilon subunits family.</text>
</comment>
<organism evidence="8 9">
    <name type="scientific">Arabidopsis thaliana</name>
    <name type="common">Mouse-ear cress</name>
    <dbReference type="NCBI Taxonomy" id="3702"/>
    <lineage>
        <taxon>Eukaryota</taxon>
        <taxon>Viridiplantae</taxon>
        <taxon>Streptophyta</taxon>
        <taxon>Embryophyta</taxon>
        <taxon>Tracheophyta</taxon>
        <taxon>Spermatophyta</taxon>
        <taxon>Magnoliopsida</taxon>
        <taxon>eudicotyledons</taxon>
        <taxon>Gunneridae</taxon>
        <taxon>Pentapetalae</taxon>
        <taxon>rosids</taxon>
        <taxon>malvids</taxon>
        <taxon>Brassicales</taxon>
        <taxon>Brassicaceae</taxon>
        <taxon>Camelineae</taxon>
        <taxon>Arabidopsis</taxon>
    </lineage>
</organism>
<evidence type="ECO:0000259" key="7">
    <source>
        <dbReference type="PROSITE" id="PS51363"/>
    </source>
</evidence>
<keyword evidence="3" id="KW-0963">Cytoplasm</keyword>
<dbReference type="GO" id="GO:0005085">
    <property type="term" value="F:guanyl-nucleotide exchange factor activity"/>
    <property type="evidence" value="ECO:0007669"/>
    <property type="project" value="InterPro"/>
</dbReference>
<dbReference type="Pfam" id="PF00483">
    <property type="entry name" value="NTP_transferase"/>
    <property type="match status" value="1"/>
</dbReference>
<dbReference type="FunFam" id="2.160.10.10:FF:000029">
    <property type="entry name" value="Trimeric LpxA-like enzyme"/>
    <property type="match status" value="1"/>
</dbReference>
<dbReference type="Pfam" id="PF02020">
    <property type="entry name" value="W2"/>
    <property type="match status" value="1"/>
</dbReference>
<dbReference type="InterPro" id="IPR029044">
    <property type="entry name" value="Nucleotide-diphossugar_trans"/>
</dbReference>